<sequence>WGLHWGGGGGEGIWGALWGRADPTNPSAPQEDQDLRYGAGPQDPIQDQAQRYGAAYQNPIKDQAQRYGAGPQDPIKDQAQRYGAEPQNPIKDQAQRYGAADQDQTHRYGAGPQDQTQRYGAGPQDPISDRYGAGPQDPISTHARRYGAADQDQTQRYGAADHDPISTHAHRYGAALRSEWREYGDVLQGSFWDTYSNLTQKTLFLLGWAVRFCPTAQFILKADDDTFIHTPALLTHLSTAPQPLYYMGRVHRGVKPNRDPRSRHYVPIGLYPAPLYPPYCSGSAYVLSMGAVRLVLDAAPQIPRVSPEDVYVGLCAYRAGLVPTHMERMGGGARFPEDRCCYGAVLLSAHRVGPDGMRRVVGFMWGYAWEMEGKIHGERRVWSVQG</sequence>
<keyword evidence="8 10" id="KW-0333">Golgi apparatus</keyword>
<dbReference type="EC" id="2.4.1.-" evidence="10"/>
<evidence type="ECO:0000256" key="8">
    <source>
        <dbReference type="ARBA" id="ARBA00023034"/>
    </source>
</evidence>
<evidence type="ECO:0000256" key="11">
    <source>
        <dbReference type="SAM" id="MobiDB-lite"/>
    </source>
</evidence>
<evidence type="ECO:0000313" key="12">
    <source>
        <dbReference type="Ensembl" id="ENSCJPP00005001515.1"/>
    </source>
</evidence>
<dbReference type="PANTHER" id="PTHR11214:SF378">
    <property type="entry name" value="BETA-1,3-GALACTOSYLTRANSFERASE 4"/>
    <property type="match status" value="1"/>
</dbReference>
<evidence type="ECO:0000256" key="7">
    <source>
        <dbReference type="ARBA" id="ARBA00022989"/>
    </source>
</evidence>
<proteinExistence type="inferred from homology"/>
<feature type="region of interest" description="Disordered" evidence="11">
    <location>
        <begin position="1"/>
        <end position="165"/>
    </location>
</feature>
<evidence type="ECO:0000313" key="13">
    <source>
        <dbReference type="Proteomes" id="UP000694412"/>
    </source>
</evidence>
<keyword evidence="4" id="KW-0808">Transferase</keyword>
<evidence type="ECO:0000256" key="1">
    <source>
        <dbReference type="ARBA" id="ARBA00004323"/>
    </source>
</evidence>
<dbReference type="AlphaFoldDB" id="A0A8C2SSU8"/>
<dbReference type="GO" id="GO:0006493">
    <property type="term" value="P:protein O-linked glycosylation"/>
    <property type="evidence" value="ECO:0007669"/>
    <property type="project" value="TreeGrafter"/>
</dbReference>
<reference evidence="12" key="1">
    <citation type="submission" date="2025-08" db="UniProtKB">
        <authorList>
            <consortium name="Ensembl"/>
        </authorList>
    </citation>
    <scope>IDENTIFICATION</scope>
</reference>
<evidence type="ECO:0000256" key="9">
    <source>
        <dbReference type="ARBA" id="ARBA00023136"/>
    </source>
</evidence>
<dbReference type="Gene3D" id="3.90.550.50">
    <property type="match status" value="1"/>
</dbReference>
<evidence type="ECO:0000256" key="5">
    <source>
        <dbReference type="ARBA" id="ARBA00022692"/>
    </source>
</evidence>
<comment type="similarity">
    <text evidence="2 10">Belongs to the glycosyltransferase 31 family.</text>
</comment>
<keyword evidence="9" id="KW-0472">Membrane</keyword>
<comment type="subcellular location">
    <subcellularLocation>
        <location evidence="1 10">Golgi apparatus membrane</location>
        <topology evidence="1 10">Single-pass type II membrane protein</topology>
    </subcellularLocation>
</comment>
<dbReference type="PANTHER" id="PTHR11214">
    <property type="entry name" value="BETA-1,3-N-ACETYLGLUCOSAMINYLTRANSFERASE"/>
    <property type="match status" value="1"/>
</dbReference>
<keyword evidence="13" id="KW-1185">Reference proteome</keyword>
<evidence type="ECO:0000256" key="3">
    <source>
        <dbReference type="ARBA" id="ARBA00022676"/>
    </source>
</evidence>
<protein>
    <recommendedName>
        <fullName evidence="10">Hexosyltransferase</fullName>
        <ecNumber evidence="10">2.4.1.-</ecNumber>
    </recommendedName>
</protein>
<keyword evidence="3 10" id="KW-0328">Glycosyltransferase</keyword>
<feature type="compositionally biased region" description="Gly residues" evidence="11">
    <location>
        <begin position="1"/>
        <end position="13"/>
    </location>
</feature>
<keyword evidence="5" id="KW-0812">Transmembrane</keyword>
<dbReference type="Ensembl" id="ENSCJPT00005002501.1">
    <property type="protein sequence ID" value="ENSCJPP00005001515.1"/>
    <property type="gene ID" value="ENSCJPG00005001528.1"/>
</dbReference>
<evidence type="ECO:0000256" key="10">
    <source>
        <dbReference type="RuleBase" id="RU363063"/>
    </source>
</evidence>
<accession>A0A8C2SSU8</accession>
<reference evidence="12" key="2">
    <citation type="submission" date="2025-09" db="UniProtKB">
        <authorList>
            <consortium name="Ensembl"/>
        </authorList>
    </citation>
    <scope>IDENTIFICATION</scope>
</reference>
<evidence type="ECO:0000256" key="6">
    <source>
        <dbReference type="ARBA" id="ARBA00022968"/>
    </source>
</evidence>
<evidence type="ECO:0000256" key="4">
    <source>
        <dbReference type="ARBA" id="ARBA00022679"/>
    </source>
</evidence>
<dbReference type="GO" id="GO:0000139">
    <property type="term" value="C:Golgi membrane"/>
    <property type="evidence" value="ECO:0007669"/>
    <property type="project" value="UniProtKB-SubCell"/>
</dbReference>
<name>A0A8C2SSU8_COTJA</name>
<dbReference type="InterPro" id="IPR002659">
    <property type="entry name" value="Glyco_trans_31"/>
</dbReference>
<keyword evidence="7" id="KW-1133">Transmembrane helix</keyword>
<dbReference type="Pfam" id="PF01762">
    <property type="entry name" value="Galactosyl_T"/>
    <property type="match status" value="1"/>
</dbReference>
<dbReference type="GeneTree" id="ENSGT00940000161798"/>
<keyword evidence="6" id="KW-0735">Signal-anchor</keyword>
<evidence type="ECO:0000256" key="2">
    <source>
        <dbReference type="ARBA" id="ARBA00008661"/>
    </source>
</evidence>
<dbReference type="Proteomes" id="UP000694412">
    <property type="component" value="Unassembled WGS sequence"/>
</dbReference>
<dbReference type="GO" id="GO:0016758">
    <property type="term" value="F:hexosyltransferase activity"/>
    <property type="evidence" value="ECO:0007669"/>
    <property type="project" value="InterPro"/>
</dbReference>
<organism evidence="12 13">
    <name type="scientific">Coturnix japonica</name>
    <name type="common">Japanese quail</name>
    <name type="synonym">Coturnix coturnix japonica</name>
    <dbReference type="NCBI Taxonomy" id="93934"/>
    <lineage>
        <taxon>Eukaryota</taxon>
        <taxon>Metazoa</taxon>
        <taxon>Chordata</taxon>
        <taxon>Craniata</taxon>
        <taxon>Vertebrata</taxon>
        <taxon>Euteleostomi</taxon>
        <taxon>Archelosauria</taxon>
        <taxon>Archosauria</taxon>
        <taxon>Dinosauria</taxon>
        <taxon>Saurischia</taxon>
        <taxon>Theropoda</taxon>
        <taxon>Coelurosauria</taxon>
        <taxon>Aves</taxon>
        <taxon>Neognathae</taxon>
        <taxon>Galloanserae</taxon>
        <taxon>Galliformes</taxon>
        <taxon>Phasianidae</taxon>
        <taxon>Perdicinae</taxon>
        <taxon>Coturnix</taxon>
    </lineage>
</organism>